<keyword evidence="4" id="KW-0274">FAD</keyword>
<dbReference type="InterPro" id="IPR036318">
    <property type="entry name" value="FAD-bd_PCMH-like_sf"/>
</dbReference>
<dbReference type="PROSITE" id="PS51387">
    <property type="entry name" value="FAD_PCMH"/>
    <property type="match status" value="1"/>
</dbReference>
<proteinExistence type="inferred from homology"/>
<evidence type="ECO:0000313" key="8">
    <source>
        <dbReference type="EMBL" id="THZ71816.1"/>
    </source>
</evidence>
<evidence type="ECO:0000256" key="6">
    <source>
        <dbReference type="SAM" id="MobiDB-lite"/>
    </source>
</evidence>
<evidence type="ECO:0000313" key="9">
    <source>
        <dbReference type="Proteomes" id="UP000309734"/>
    </source>
</evidence>
<dbReference type="Gene3D" id="3.40.462.20">
    <property type="match status" value="1"/>
</dbReference>
<keyword evidence="5" id="KW-0560">Oxidoreductase</keyword>
<dbReference type="InterPro" id="IPR016167">
    <property type="entry name" value="FAD-bd_PCMH_sub1"/>
</dbReference>
<dbReference type="InterPro" id="IPR016166">
    <property type="entry name" value="FAD-bd_PCMH"/>
</dbReference>
<dbReference type="Gene3D" id="3.30.43.10">
    <property type="entry name" value="Uridine Diphospho-n-acetylenolpyruvylglucosamine Reductase, domain 2"/>
    <property type="match status" value="1"/>
</dbReference>
<name>A0A4V4KY68_AURPU</name>
<comment type="cofactor">
    <cofactor evidence="1">
        <name>FAD</name>
        <dbReference type="ChEBI" id="CHEBI:57692"/>
    </cofactor>
</comment>
<feature type="region of interest" description="Disordered" evidence="6">
    <location>
        <begin position="1"/>
        <end position="21"/>
    </location>
</feature>
<evidence type="ECO:0000256" key="5">
    <source>
        <dbReference type="ARBA" id="ARBA00023002"/>
    </source>
</evidence>
<dbReference type="InterPro" id="IPR050416">
    <property type="entry name" value="FAD-linked_Oxidoreductase"/>
</dbReference>
<comment type="similarity">
    <text evidence="2">Belongs to the oxygen-dependent FAD-linked oxidoreductase family.</text>
</comment>
<evidence type="ECO:0000259" key="7">
    <source>
        <dbReference type="PROSITE" id="PS51387"/>
    </source>
</evidence>
<evidence type="ECO:0000256" key="3">
    <source>
        <dbReference type="ARBA" id="ARBA00022630"/>
    </source>
</evidence>
<accession>A0A4V4KY68</accession>
<dbReference type="GO" id="GO:0071949">
    <property type="term" value="F:FAD binding"/>
    <property type="evidence" value="ECO:0007669"/>
    <property type="project" value="InterPro"/>
</dbReference>
<comment type="caution">
    <text evidence="8">The sequence shown here is derived from an EMBL/GenBank/DDBJ whole genome shotgun (WGS) entry which is preliminary data.</text>
</comment>
<dbReference type="Pfam" id="PF01565">
    <property type="entry name" value="FAD_binding_4"/>
    <property type="match status" value="1"/>
</dbReference>
<gene>
    <name evidence="8" type="ORF">D6C85_05054</name>
</gene>
<evidence type="ECO:0000256" key="2">
    <source>
        <dbReference type="ARBA" id="ARBA00005466"/>
    </source>
</evidence>
<dbReference type="Proteomes" id="UP000309734">
    <property type="component" value="Unassembled WGS sequence"/>
</dbReference>
<dbReference type="PANTHER" id="PTHR42973">
    <property type="entry name" value="BINDING OXIDOREDUCTASE, PUTATIVE (AFU_ORTHOLOGUE AFUA_1G17690)-RELATED"/>
    <property type="match status" value="1"/>
</dbReference>
<evidence type="ECO:0000256" key="1">
    <source>
        <dbReference type="ARBA" id="ARBA00001974"/>
    </source>
</evidence>
<dbReference type="PANTHER" id="PTHR42973:SF39">
    <property type="entry name" value="FAD-BINDING PCMH-TYPE DOMAIN-CONTAINING PROTEIN"/>
    <property type="match status" value="1"/>
</dbReference>
<feature type="domain" description="FAD-binding PCMH-type" evidence="7">
    <location>
        <begin position="62"/>
        <end position="233"/>
    </location>
</feature>
<protein>
    <submittedName>
        <fullName evidence="8">FAD-binding domain-containing protein</fullName>
    </submittedName>
</protein>
<organism evidence="8 9">
    <name type="scientific">Aureobasidium pullulans</name>
    <name type="common">Black yeast</name>
    <name type="synonym">Pullularia pullulans</name>
    <dbReference type="NCBI Taxonomy" id="5580"/>
    <lineage>
        <taxon>Eukaryota</taxon>
        <taxon>Fungi</taxon>
        <taxon>Dikarya</taxon>
        <taxon>Ascomycota</taxon>
        <taxon>Pezizomycotina</taxon>
        <taxon>Dothideomycetes</taxon>
        <taxon>Dothideomycetidae</taxon>
        <taxon>Dothideales</taxon>
        <taxon>Saccotheciaceae</taxon>
        <taxon>Aureobasidium</taxon>
    </lineage>
</organism>
<dbReference type="SUPFAM" id="SSF56176">
    <property type="entry name" value="FAD-binding/transporter-associated domain-like"/>
    <property type="match status" value="1"/>
</dbReference>
<keyword evidence="3" id="KW-0285">Flavoprotein</keyword>
<dbReference type="GO" id="GO:0016491">
    <property type="term" value="F:oxidoreductase activity"/>
    <property type="evidence" value="ECO:0007669"/>
    <property type="project" value="UniProtKB-KW"/>
</dbReference>
<reference evidence="8 9" key="1">
    <citation type="submission" date="2018-10" db="EMBL/GenBank/DDBJ databases">
        <title>Fifty Aureobasidium pullulans genomes reveal a recombining polyextremotolerant generalist.</title>
        <authorList>
            <person name="Gostincar C."/>
            <person name="Turk M."/>
            <person name="Zajc J."/>
            <person name="Gunde-Cimerman N."/>
        </authorList>
    </citation>
    <scope>NUCLEOTIDE SEQUENCE [LARGE SCALE GENOMIC DNA]</scope>
    <source>
        <strain evidence="8 9">EXF-3519</strain>
    </source>
</reference>
<sequence length="492" mass="54785">MTSPQACSNSTPHLSFTTSYQSTHPMAHTEVDSSLPIVWRDSADPKDYEEARVGRVFNQRRPQRFPIAVVLAETDSHVLQAVQLANKLDCRVSVRSGGHSWAAWSVRDNAVLIELGKLKHISVDKEAMIASVSPSTTGQMLNDALSAEGLMFCGGHCPDVGLGGFLLQGGMGWNCRNWGWACENILALDVVTANGEAIHVDAKENSDLLWASKGAGPGFPAIITRFHLKIRKQIPAMLSSTFLYPIARYDEVMNWIISITPSFDSSTEIVAVSATPPGIDQLCIIPLFVTFQESDEECRVALQQANSTRPEGYLIEEVNKRTSLAKEYKDQANANPHGHRYCAENGYVKNDVDVAEVLKKAFTTLPTSKAFALWYAMAPCSRRELPDMALSMQSDHYFALYTIWKDEKDDDRCQAWVREIMKEVAPQCEGAYLGDSDFQVRQTKYWTDDKARTLMKLRNKWDPAGRICGYLDHGDQAGVAGLLNNDEWCNGY</sequence>
<dbReference type="InterPro" id="IPR016169">
    <property type="entry name" value="FAD-bd_PCMH_sub2"/>
</dbReference>
<dbReference type="InterPro" id="IPR006094">
    <property type="entry name" value="Oxid_FAD_bind_N"/>
</dbReference>
<dbReference type="AlphaFoldDB" id="A0A4V4KY68"/>
<dbReference type="Gene3D" id="3.30.465.10">
    <property type="match status" value="1"/>
</dbReference>
<dbReference type="EMBL" id="QZBS01000140">
    <property type="protein sequence ID" value="THZ71816.1"/>
    <property type="molecule type" value="Genomic_DNA"/>
</dbReference>
<evidence type="ECO:0000256" key="4">
    <source>
        <dbReference type="ARBA" id="ARBA00022827"/>
    </source>
</evidence>